<feature type="short sequence motif" description="Gly-cisPro motif, important for rejection of L-amino acids" evidence="2">
    <location>
        <begin position="136"/>
        <end position="137"/>
    </location>
</feature>
<comment type="catalytic activity">
    <reaction evidence="2">
        <text>glycyl-tRNA(Ala) + H2O = tRNA(Ala) + glycine + H(+)</text>
        <dbReference type="Rhea" id="RHEA:53744"/>
        <dbReference type="Rhea" id="RHEA-COMP:9657"/>
        <dbReference type="Rhea" id="RHEA-COMP:13640"/>
        <dbReference type="ChEBI" id="CHEBI:15377"/>
        <dbReference type="ChEBI" id="CHEBI:15378"/>
        <dbReference type="ChEBI" id="CHEBI:57305"/>
        <dbReference type="ChEBI" id="CHEBI:78442"/>
        <dbReference type="ChEBI" id="CHEBI:78522"/>
    </reaction>
</comment>
<name>C1DU12_SULAA</name>
<dbReference type="GO" id="GO:0019478">
    <property type="term" value="P:D-amino acid catabolic process"/>
    <property type="evidence" value="ECO:0007669"/>
    <property type="project" value="UniProtKB-UniRule"/>
</dbReference>
<dbReference type="eggNOG" id="COG1490">
    <property type="taxonomic scope" value="Bacteria"/>
</dbReference>
<comment type="domain">
    <text evidence="2">A Gly-cisPro motif from one monomer fits into the active site of the other monomer to allow specific chiral rejection of L-amino acids.</text>
</comment>
<dbReference type="GO" id="GO:0043908">
    <property type="term" value="F:Ser(Gly)-tRNA(Ala) hydrolase activity"/>
    <property type="evidence" value="ECO:0007669"/>
    <property type="project" value="UniProtKB-UniRule"/>
</dbReference>
<dbReference type="PANTHER" id="PTHR10472">
    <property type="entry name" value="D-TYROSYL-TRNA TYR DEACYLASE"/>
    <property type="match status" value="1"/>
</dbReference>
<dbReference type="SUPFAM" id="SSF69500">
    <property type="entry name" value="DTD-like"/>
    <property type="match status" value="1"/>
</dbReference>
<dbReference type="PANTHER" id="PTHR10472:SF5">
    <property type="entry name" value="D-AMINOACYL-TRNA DEACYLASE 1"/>
    <property type="match status" value="1"/>
</dbReference>
<dbReference type="InterPro" id="IPR023509">
    <property type="entry name" value="DTD-like_sf"/>
</dbReference>
<dbReference type="KEGG" id="saf:SULAZ_0614"/>
<keyword evidence="2 3" id="KW-0378">Hydrolase</keyword>
<protein>
    <recommendedName>
        <fullName evidence="2">D-aminoacyl-tRNA deacylase</fullName>
        <shortName evidence="2">DTD</shortName>
        <ecNumber evidence="2">3.1.1.96</ecNumber>
    </recommendedName>
    <alternativeName>
        <fullName evidence="2">Gly-tRNA(Ala) deacylase</fullName>
        <ecNumber evidence="2">3.1.1.-</ecNumber>
    </alternativeName>
</protein>
<evidence type="ECO:0000313" key="3">
    <source>
        <dbReference type="EMBL" id="ACN98111.1"/>
    </source>
</evidence>
<dbReference type="AlphaFoldDB" id="C1DU12"/>
<dbReference type="Gene3D" id="3.50.80.10">
    <property type="entry name" value="D-tyrosyl-tRNA(Tyr) deacylase"/>
    <property type="match status" value="1"/>
</dbReference>
<dbReference type="GO" id="GO:0000049">
    <property type="term" value="F:tRNA binding"/>
    <property type="evidence" value="ECO:0007669"/>
    <property type="project" value="UniProtKB-UniRule"/>
</dbReference>
<comment type="similarity">
    <text evidence="1 2">Belongs to the DTD family.</text>
</comment>
<keyword evidence="4" id="KW-1185">Reference proteome</keyword>
<dbReference type="FunFam" id="3.50.80.10:FF:000001">
    <property type="entry name" value="D-aminoacyl-tRNA deacylase"/>
    <property type="match status" value="1"/>
</dbReference>
<evidence type="ECO:0000313" key="4">
    <source>
        <dbReference type="Proteomes" id="UP000001369"/>
    </source>
</evidence>
<gene>
    <name evidence="2 3" type="primary">dtd</name>
    <name evidence="3" type="ordered locus">SULAZ_0614</name>
</gene>
<sequence>MIAVVQRVLQSKVEIEGKVVGEIGKGVNILLGVSKEDEIIDVDKLVDKIVNLRIFEDEKGKMNFSLIDIKGEALVVSQFTLLANLKKGRRPSFENAADPEKAKYLYQEFIKKISTFVPTKTGIFAADMKVYILNDGPVTFILDSKQL</sequence>
<organism evidence="3 4">
    <name type="scientific">Sulfurihydrogenibium azorense (strain DSM 15241 / OCM 825 / Az-Fu1)</name>
    <dbReference type="NCBI Taxonomy" id="204536"/>
    <lineage>
        <taxon>Bacteria</taxon>
        <taxon>Pseudomonadati</taxon>
        <taxon>Aquificota</taxon>
        <taxon>Aquificia</taxon>
        <taxon>Aquificales</taxon>
        <taxon>Hydrogenothermaceae</taxon>
        <taxon>Sulfurihydrogenibium</taxon>
    </lineage>
</organism>
<dbReference type="GO" id="GO:0005737">
    <property type="term" value="C:cytoplasm"/>
    <property type="evidence" value="ECO:0007669"/>
    <property type="project" value="UniProtKB-SubCell"/>
</dbReference>
<dbReference type="Proteomes" id="UP000001369">
    <property type="component" value="Chromosome"/>
</dbReference>
<dbReference type="NCBIfam" id="TIGR00256">
    <property type="entry name" value="D-aminoacyl-tRNA deacylase"/>
    <property type="match status" value="1"/>
</dbReference>
<dbReference type="GO" id="GO:0051500">
    <property type="term" value="F:D-tyrosyl-tRNA(Tyr) deacylase activity"/>
    <property type="evidence" value="ECO:0007669"/>
    <property type="project" value="TreeGrafter"/>
</dbReference>
<reference evidence="3 4" key="1">
    <citation type="journal article" date="2009" name="J. Bacteriol.">
        <title>Complete and draft genome sequences of six members of the Aquificales.</title>
        <authorList>
            <person name="Reysenbach A.L."/>
            <person name="Hamamura N."/>
            <person name="Podar M."/>
            <person name="Griffiths E."/>
            <person name="Ferreira S."/>
            <person name="Hochstein R."/>
            <person name="Heidelberg J."/>
            <person name="Johnson J."/>
            <person name="Mead D."/>
            <person name="Pohorille A."/>
            <person name="Sarmiento M."/>
            <person name="Schweighofer K."/>
            <person name="Seshadri R."/>
            <person name="Voytek M.A."/>
        </authorList>
    </citation>
    <scope>NUCLEOTIDE SEQUENCE [LARGE SCALE GENOMIC DNA]</scope>
    <source>
        <strain evidence="4">Az-Fu1 / DSM 15241 / OCM 825</strain>
    </source>
</reference>
<evidence type="ECO:0000256" key="2">
    <source>
        <dbReference type="HAMAP-Rule" id="MF_00518"/>
    </source>
</evidence>
<dbReference type="EC" id="3.1.1.-" evidence="2"/>
<evidence type="ECO:0000256" key="1">
    <source>
        <dbReference type="ARBA" id="ARBA00009673"/>
    </source>
</evidence>
<comment type="catalytic activity">
    <reaction evidence="2">
        <text>a D-aminoacyl-tRNA + H2O = a tRNA + a D-alpha-amino acid + H(+)</text>
        <dbReference type="Rhea" id="RHEA:13953"/>
        <dbReference type="Rhea" id="RHEA-COMP:10123"/>
        <dbReference type="Rhea" id="RHEA-COMP:10124"/>
        <dbReference type="ChEBI" id="CHEBI:15377"/>
        <dbReference type="ChEBI" id="CHEBI:15378"/>
        <dbReference type="ChEBI" id="CHEBI:59871"/>
        <dbReference type="ChEBI" id="CHEBI:78442"/>
        <dbReference type="ChEBI" id="CHEBI:79333"/>
        <dbReference type="EC" id="3.1.1.96"/>
    </reaction>
</comment>
<comment type="subunit">
    <text evidence="2">Homodimer.</text>
</comment>
<comment type="subcellular location">
    <subcellularLocation>
        <location evidence="2">Cytoplasm</location>
    </subcellularLocation>
</comment>
<dbReference type="RefSeq" id="WP_012673437.1">
    <property type="nucleotide sequence ID" value="NC_012438.1"/>
</dbReference>
<dbReference type="InterPro" id="IPR003732">
    <property type="entry name" value="Daa-tRNA_deacyls_DTD"/>
</dbReference>
<dbReference type="HAMAP" id="MF_00518">
    <property type="entry name" value="Deacylase_Dtd"/>
    <property type="match status" value="1"/>
</dbReference>
<dbReference type="Pfam" id="PF02580">
    <property type="entry name" value="Tyr_Deacylase"/>
    <property type="match status" value="1"/>
</dbReference>
<dbReference type="HOGENOM" id="CLU_076901_1_0_0"/>
<keyword evidence="2" id="KW-0820">tRNA-binding</keyword>
<dbReference type="GO" id="GO:0106026">
    <property type="term" value="F:Gly-tRNA(Ala) deacylase activity"/>
    <property type="evidence" value="ECO:0007669"/>
    <property type="project" value="UniProtKB-UniRule"/>
</dbReference>
<proteinExistence type="inferred from homology"/>
<comment type="function">
    <text evidence="2">An aminoacyl-tRNA editing enzyme that deacylates mischarged D-aminoacyl-tRNAs. Also deacylates mischarged glycyl-tRNA(Ala), protecting cells against glycine mischarging by AlaRS. Acts via tRNA-based rather than protein-based catalysis; rejects L-amino acids rather than detecting D-amino acids in the active site. By recycling D-aminoacyl-tRNA to D-amino acids and free tRNA molecules, this enzyme counteracts the toxicity associated with the formation of D-aminoacyl-tRNA entities in vivo and helps enforce protein L-homochirality.</text>
</comment>
<dbReference type="EMBL" id="CP001229">
    <property type="protein sequence ID" value="ACN98111.1"/>
    <property type="molecule type" value="Genomic_DNA"/>
</dbReference>
<accession>C1DU12</accession>
<dbReference type="EC" id="3.1.1.96" evidence="2"/>
<keyword evidence="2" id="KW-0963">Cytoplasm</keyword>
<dbReference type="OrthoDB" id="9801395at2"/>
<dbReference type="STRING" id="204536.SULAZ_0614"/>
<keyword evidence="2" id="KW-0694">RNA-binding</keyword>